<keyword evidence="3" id="KW-1185">Reference proteome</keyword>
<protein>
    <submittedName>
        <fullName evidence="2">CLUMA_CG010444, isoform A</fullName>
    </submittedName>
</protein>
<keyword evidence="1" id="KW-0732">Signal</keyword>
<dbReference type="Proteomes" id="UP000183832">
    <property type="component" value="Unassembled WGS sequence"/>
</dbReference>
<feature type="chain" id="PRO_5012927171" evidence="1">
    <location>
        <begin position="22"/>
        <end position="348"/>
    </location>
</feature>
<dbReference type="AlphaFoldDB" id="A0A1J1I9U5"/>
<sequence>MKMKIFISIVVIFSSAISVKALFFHNQKSNSIPLDFNGVTSSLFGGKTDFLGGSRNLFNNNYNSYAGNYNSGVRSNGYLAPSYGNSGVGCVHSRGYNDYNYSPPSQPSYSYQYAPSYTSSGYNYQAPVQPIQPYYSSSGASYGSSSGYNYPSTSQVSYSSGYNYQPPQRPFYPSSGISSIEYVTPSVEYLPQAPSVYTQPPIVEYSTQSPAPVVYTTPATVTYTTPRPIVEYSTAQAPVVYSSAPVVYSQPQIQSVPVNNGYSYETQPISNSWSSSGLSDSFDKFSDSSLSSSGGHAGLKNIFGSIAQIPSKAINAKLNAVSGVVNSKIKVLENLSGLVSGGLHNSHG</sequence>
<evidence type="ECO:0000256" key="1">
    <source>
        <dbReference type="SAM" id="SignalP"/>
    </source>
</evidence>
<evidence type="ECO:0000313" key="3">
    <source>
        <dbReference type="Proteomes" id="UP000183832"/>
    </source>
</evidence>
<evidence type="ECO:0000313" key="2">
    <source>
        <dbReference type="EMBL" id="CRK97045.1"/>
    </source>
</evidence>
<reference evidence="2 3" key="1">
    <citation type="submission" date="2015-04" db="EMBL/GenBank/DDBJ databases">
        <authorList>
            <person name="Syromyatnikov M.Y."/>
            <person name="Popov V.N."/>
        </authorList>
    </citation>
    <scope>NUCLEOTIDE SEQUENCE [LARGE SCALE GENOMIC DNA]</scope>
</reference>
<dbReference type="EMBL" id="CVRI01000046">
    <property type="protein sequence ID" value="CRK97045.1"/>
    <property type="molecule type" value="Genomic_DNA"/>
</dbReference>
<accession>A0A1J1I9U5</accession>
<dbReference type="STRING" id="568069.A0A1J1I9U5"/>
<feature type="signal peptide" evidence="1">
    <location>
        <begin position="1"/>
        <end position="21"/>
    </location>
</feature>
<gene>
    <name evidence="2" type="ORF">CLUMA_CG010444</name>
</gene>
<name>A0A1J1I9U5_9DIPT</name>
<organism evidence="2 3">
    <name type="scientific">Clunio marinus</name>
    <dbReference type="NCBI Taxonomy" id="568069"/>
    <lineage>
        <taxon>Eukaryota</taxon>
        <taxon>Metazoa</taxon>
        <taxon>Ecdysozoa</taxon>
        <taxon>Arthropoda</taxon>
        <taxon>Hexapoda</taxon>
        <taxon>Insecta</taxon>
        <taxon>Pterygota</taxon>
        <taxon>Neoptera</taxon>
        <taxon>Endopterygota</taxon>
        <taxon>Diptera</taxon>
        <taxon>Nematocera</taxon>
        <taxon>Chironomoidea</taxon>
        <taxon>Chironomidae</taxon>
        <taxon>Clunio</taxon>
    </lineage>
</organism>
<proteinExistence type="predicted"/>